<organism evidence="4 5">
    <name type="scientific">Heligmosomoides polygyrus</name>
    <name type="common">Parasitic roundworm</name>
    <dbReference type="NCBI Taxonomy" id="6339"/>
    <lineage>
        <taxon>Eukaryota</taxon>
        <taxon>Metazoa</taxon>
        <taxon>Ecdysozoa</taxon>
        <taxon>Nematoda</taxon>
        <taxon>Chromadorea</taxon>
        <taxon>Rhabditida</taxon>
        <taxon>Rhabditina</taxon>
        <taxon>Rhabditomorpha</taxon>
        <taxon>Strongyloidea</taxon>
        <taxon>Heligmosomidae</taxon>
        <taxon>Heligmosomoides</taxon>
    </lineage>
</organism>
<accession>A0A3P8A8T2</accession>
<accession>A0A183G7J2</accession>
<gene>
    <name evidence="3" type="ORF">HPBE_LOCUS17761</name>
</gene>
<evidence type="ECO:0000313" key="5">
    <source>
        <dbReference type="WBParaSite" id="HPBE_0001776201-mRNA-1"/>
    </source>
</evidence>
<dbReference type="InterPro" id="IPR002182">
    <property type="entry name" value="NB-ARC"/>
</dbReference>
<dbReference type="SUPFAM" id="SSF52540">
    <property type="entry name" value="P-loop containing nucleoside triphosphate hydrolases"/>
    <property type="match status" value="1"/>
</dbReference>
<keyword evidence="1" id="KW-0175">Coiled coil</keyword>
<dbReference type="Proteomes" id="UP000050761">
    <property type="component" value="Unassembled WGS sequence"/>
</dbReference>
<evidence type="ECO:0000256" key="1">
    <source>
        <dbReference type="SAM" id="Coils"/>
    </source>
</evidence>
<dbReference type="InterPro" id="IPR001315">
    <property type="entry name" value="CARD"/>
</dbReference>
<dbReference type="Gene3D" id="1.10.533.10">
    <property type="entry name" value="Death Domain, Fas"/>
    <property type="match status" value="1"/>
</dbReference>
<dbReference type="OrthoDB" id="1357022at2759"/>
<dbReference type="EMBL" id="UZAH01030243">
    <property type="protein sequence ID" value="VDP09832.1"/>
    <property type="molecule type" value="Genomic_DNA"/>
</dbReference>
<feature type="domain" description="CARD" evidence="2">
    <location>
        <begin position="2"/>
        <end position="89"/>
    </location>
</feature>
<dbReference type="GO" id="GO:0043531">
    <property type="term" value="F:ADP binding"/>
    <property type="evidence" value="ECO:0007669"/>
    <property type="project" value="InterPro"/>
</dbReference>
<name>A0A183G7J2_HELPZ</name>
<protein>
    <submittedName>
        <fullName evidence="5">CARD domain-containing protein</fullName>
    </submittedName>
</protein>
<dbReference type="AlphaFoldDB" id="A0A183G7J2"/>
<reference evidence="3 4" key="1">
    <citation type="submission" date="2018-11" db="EMBL/GenBank/DDBJ databases">
        <authorList>
            <consortium name="Pathogen Informatics"/>
        </authorList>
    </citation>
    <scope>NUCLEOTIDE SEQUENCE [LARGE SCALE GENOMIC DNA]</scope>
</reference>
<dbReference type="InterPro" id="IPR011029">
    <property type="entry name" value="DEATH-like_dom_sf"/>
</dbReference>
<dbReference type="SMART" id="SM00114">
    <property type="entry name" value="CARD"/>
    <property type="match status" value="1"/>
</dbReference>
<dbReference type="Gene3D" id="3.40.50.300">
    <property type="entry name" value="P-loop containing nucleotide triphosphate hydrolases"/>
    <property type="match status" value="1"/>
</dbReference>
<evidence type="ECO:0000313" key="4">
    <source>
        <dbReference type="Proteomes" id="UP000050761"/>
    </source>
</evidence>
<evidence type="ECO:0000259" key="2">
    <source>
        <dbReference type="SMART" id="SM00114"/>
    </source>
</evidence>
<sequence>MLSEPECRVLSRAFDVMMTDFDPKDAVVFLECSGLLSEDQAEKIEAKGTRLERLRELLRIYRRQASDCESLISYFEYAAQEHIAETLRTELEHAMDGPESREAVARLPRHVRMHKLLAGSVPRVWKHVKRERLQTAVADVLRERADLDSFFVVLHGIAGCGKSSLAATVFAEVPDLLGGCFESVIWLRDSSTDPKRARHLFADLLLMLSDAVTSDTAKIESSSSVYLCKQIQEALIDRPNLIVVLDDVVQEETVKLANQFGTQSAVNAAFSVSSGNAALLTMLKKMADGRAVR</sequence>
<proteinExistence type="predicted"/>
<dbReference type="Pfam" id="PF00931">
    <property type="entry name" value="NB-ARC"/>
    <property type="match status" value="1"/>
</dbReference>
<dbReference type="SUPFAM" id="SSF47986">
    <property type="entry name" value="DEATH domain"/>
    <property type="match status" value="1"/>
</dbReference>
<keyword evidence="4" id="KW-1185">Reference proteome</keyword>
<dbReference type="InterPro" id="IPR027417">
    <property type="entry name" value="P-loop_NTPase"/>
</dbReference>
<evidence type="ECO:0000313" key="3">
    <source>
        <dbReference type="EMBL" id="VDP09832.1"/>
    </source>
</evidence>
<dbReference type="GO" id="GO:0042981">
    <property type="term" value="P:regulation of apoptotic process"/>
    <property type="evidence" value="ECO:0007669"/>
    <property type="project" value="InterPro"/>
</dbReference>
<reference evidence="5" key="2">
    <citation type="submission" date="2019-09" db="UniProtKB">
        <authorList>
            <consortium name="WormBaseParasite"/>
        </authorList>
    </citation>
    <scope>IDENTIFICATION</scope>
</reference>
<feature type="coiled-coil region" evidence="1">
    <location>
        <begin position="44"/>
        <end position="71"/>
    </location>
</feature>
<dbReference type="WBParaSite" id="HPBE_0001776201-mRNA-1">
    <property type="protein sequence ID" value="HPBE_0001776201-mRNA-1"/>
    <property type="gene ID" value="HPBE_0001776201"/>
</dbReference>